<organism evidence="1 2">
    <name type="scientific">Agaricus bisporus var. burnettii</name>
    <dbReference type="NCBI Taxonomy" id="192524"/>
    <lineage>
        <taxon>Eukaryota</taxon>
        <taxon>Fungi</taxon>
        <taxon>Dikarya</taxon>
        <taxon>Basidiomycota</taxon>
        <taxon>Agaricomycotina</taxon>
        <taxon>Agaricomycetes</taxon>
        <taxon>Agaricomycetidae</taxon>
        <taxon>Agaricales</taxon>
        <taxon>Agaricineae</taxon>
        <taxon>Agaricaceae</taxon>
        <taxon>Agaricus</taxon>
    </lineage>
</organism>
<dbReference type="AlphaFoldDB" id="A0A8H7C8I3"/>
<accession>A0A8H7C8I3</accession>
<dbReference type="CDD" id="cd09272">
    <property type="entry name" value="RNase_HI_RT_Ty1"/>
    <property type="match status" value="1"/>
</dbReference>
<name>A0A8H7C8I3_AGABI</name>
<protein>
    <recommendedName>
        <fullName evidence="3">Reverse transcriptase Ty1/copia-type domain-containing protein</fullName>
    </recommendedName>
</protein>
<sequence length="208" mass="23754">MIGSRPDIAFAVGKLSQHMVTPNKEHYTAGMHLLWYLNGTKNMVLEFDGNSNQGVIAYSNSDWASDPEDRKSITGNFVTIANGTISWLSRKQKTVALSSTEAEYMAISDCLQQLIWVSQLLTEIGFEIQTPMLYGDNMGSLFWSTSEVQEKRSKYIDIRFHYIRELLEQKQISLDWIDGSKNPADVLTKNLEKVKFSLFRSMLNLKQQ</sequence>
<dbReference type="PANTHER" id="PTHR11439:SF463">
    <property type="entry name" value="REVERSE TRANSCRIPTASE TY1_COPIA-TYPE DOMAIN-CONTAINING PROTEIN"/>
    <property type="match status" value="1"/>
</dbReference>
<comment type="caution">
    <text evidence="1">The sequence shown here is derived from an EMBL/GenBank/DDBJ whole genome shotgun (WGS) entry which is preliminary data.</text>
</comment>
<dbReference type="PANTHER" id="PTHR11439">
    <property type="entry name" value="GAG-POL-RELATED RETROTRANSPOSON"/>
    <property type="match status" value="1"/>
</dbReference>
<gene>
    <name evidence="1" type="ORF">Agabi119p4_7649</name>
</gene>
<reference evidence="1 2" key="1">
    <citation type="journal article" name="Sci. Rep.">
        <title>Telomere-to-telomere assembled and centromere annotated genomes of the two main subspecies of the button mushroom Agaricus bisporus reveal especially polymorphic chromosome ends.</title>
        <authorList>
            <person name="Sonnenberg A.S.M."/>
            <person name="Sedaghat-Telgerd N."/>
            <person name="Lavrijssen B."/>
            <person name="Ohm R.A."/>
            <person name="Hendrickx P.M."/>
            <person name="Scholtmeijer K."/>
            <person name="Baars J.J.P."/>
            <person name="van Peer A."/>
        </authorList>
    </citation>
    <scope>NUCLEOTIDE SEQUENCE [LARGE SCALE GENOMIC DNA]</scope>
    <source>
        <strain evidence="1 2">H119_p4</strain>
    </source>
</reference>
<evidence type="ECO:0008006" key="3">
    <source>
        <dbReference type="Google" id="ProtNLM"/>
    </source>
</evidence>
<dbReference type="EMBL" id="JABXXO010000010">
    <property type="protein sequence ID" value="KAF7768406.1"/>
    <property type="molecule type" value="Genomic_DNA"/>
</dbReference>
<proteinExistence type="predicted"/>
<dbReference type="Proteomes" id="UP000629468">
    <property type="component" value="Unassembled WGS sequence"/>
</dbReference>
<evidence type="ECO:0000313" key="2">
    <source>
        <dbReference type="Proteomes" id="UP000629468"/>
    </source>
</evidence>
<evidence type="ECO:0000313" key="1">
    <source>
        <dbReference type="EMBL" id="KAF7768406.1"/>
    </source>
</evidence>